<dbReference type="InParanoid" id="A2ER07"/>
<dbReference type="PANTHER" id="PTHR47961">
    <property type="entry name" value="DNA POLYMERASE THETA, PUTATIVE (AFU_ORTHOLOGUE AFUA_1G05260)-RELATED"/>
    <property type="match status" value="1"/>
</dbReference>
<proteinExistence type="predicted"/>
<dbReference type="EMBL" id="DS113462">
    <property type="protein sequence ID" value="EAY04897.1"/>
    <property type="molecule type" value="Genomic_DNA"/>
</dbReference>
<dbReference type="GO" id="GO:0016787">
    <property type="term" value="F:hydrolase activity"/>
    <property type="evidence" value="ECO:0007669"/>
    <property type="project" value="UniProtKB-KW"/>
</dbReference>
<dbReference type="Gene3D" id="3.40.50.300">
    <property type="entry name" value="P-loop containing nucleotide triphosphate hydrolases"/>
    <property type="match status" value="2"/>
</dbReference>
<keyword evidence="4" id="KW-0067">ATP-binding</keyword>
<evidence type="ECO:0000313" key="8">
    <source>
        <dbReference type="Proteomes" id="UP000001542"/>
    </source>
</evidence>
<dbReference type="RefSeq" id="XP_001317120.1">
    <property type="nucleotide sequence ID" value="XM_001317085.1"/>
</dbReference>
<dbReference type="SUPFAM" id="SSF158702">
    <property type="entry name" value="Sec63 N-terminal domain-like"/>
    <property type="match status" value="1"/>
</dbReference>
<dbReference type="STRING" id="5722.A2ER07"/>
<accession>A2ER07</accession>
<dbReference type="InterPro" id="IPR001650">
    <property type="entry name" value="Helicase_C-like"/>
</dbReference>
<keyword evidence="3 7" id="KW-0347">Helicase</keyword>
<dbReference type="InterPro" id="IPR048960">
    <property type="entry name" value="POLQ-like_helical"/>
</dbReference>
<evidence type="ECO:0000313" key="7">
    <source>
        <dbReference type="EMBL" id="EAY04897.1"/>
    </source>
</evidence>
<dbReference type="AlphaFoldDB" id="A2ER07"/>
<dbReference type="Gene3D" id="1.10.3380.20">
    <property type="match status" value="1"/>
</dbReference>
<dbReference type="Pfam" id="PF00270">
    <property type="entry name" value="DEAD"/>
    <property type="match status" value="1"/>
</dbReference>
<keyword evidence="2" id="KW-0378">Hydrolase</keyword>
<dbReference type="Pfam" id="PF00271">
    <property type="entry name" value="Helicase_C"/>
    <property type="match status" value="1"/>
</dbReference>
<dbReference type="SMART" id="SM00487">
    <property type="entry name" value="DEXDc"/>
    <property type="match status" value="1"/>
</dbReference>
<evidence type="ECO:0000259" key="5">
    <source>
        <dbReference type="PROSITE" id="PS51192"/>
    </source>
</evidence>
<dbReference type="PANTHER" id="PTHR47961:SF6">
    <property type="entry name" value="DNA-DIRECTED DNA POLYMERASE"/>
    <property type="match status" value="1"/>
</dbReference>
<dbReference type="InterPro" id="IPR014001">
    <property type="entry name" value="Helicase_ATP-bd"/>
</dbReference>
<feature type="domain" description="Helicase C-terminal" evidence="6">
    <location>
        <begin position="276"/>
        <end position="453"/>
    </location>
</feature>
<dbReference type="SUPFAM" id="SSF52540">
    <property type="entry name" value="P-loop containing nucleoside triphosphate hydrolases"/>
    <property type="match status" value="1"/>
</dbReference>
<evidence type="ECO:0000259" key="6">
    <source>
        <dbReference type="PROSITE" id="PS51194"/>
    </source>
</evidence>
<dbReference type="OrthoDB" id="2320933at2759"/>
<evidence type="ECO:0000256" key="4">
    <source>
        <dbReference type="ARBA" id="ARBA00022840"/>
    </source>
</evidence>
<evidence type="ECO:0000256" key="3">
    <source>
        <dbReference type="ARBA" id="ARBA00022806"/>
    </source>
</evidence>
<gene>
    <name evidence="7" type="ORF">TVAG_016690</name>
</gene>
<sequence>MGEVLEYHSLSEPQSISDESQVLSSTISEMDECGIPKFLQNSYLSGTPPPAFSTLRPWQRSLLLKAEWQLQKNAIVLAPTAGGKTLIAEVAFAQALERNPSAKILYCVPFVALATEKYNLFTLRFPSVTVRAYYHDIGAGPLTQRSIGVCTYERAHSLINSSASGKFDLDLIVIDEFHMLDDNDRGANLESLIVLSMLLPSHPRIIGLTATLTPDDAVKLSIWLGGFSFKAEINESPSRQQFYICRPNGELCPVRKGYICPAFRTLKKDDKFYISSIIAPFMKMNSKNVLIFAQTRKESEEIALSLAQMLGNINKEDENIQTERKKLLEKLDESFSCVMNGIAFHHAGLTQEERSLIEDAFRNGIIKIIVATSTLSAGVDFQNISVVVILSAFKSNLQISPSKFMQMCGRAGRNERSSGTVVVVERFNSDETQILRLMRNEIPPIKLKLIENQNELAKTILHMHAFFTKQSIGNLKSVLYSYIIEGNEVSQEIQAALDSLKSNGMCISPKVSKFGRAVALSNLNINNAIHLNAILRKNMRNFMMSDEAFTMYLCCYPNISFLRIPNYNEDIWSVIMKRHCEAANAILNSASDIIKIRASDCDKGLPKMNDQNDEILGKIFAAAILVSFSEENSVDSISKTHGVDKGAVENLRDSSVVYATQVVKFCEASGFREISAILAVARNRIQHGAKNDVIPLMSLGCSQSIARSLFSAGITSKYDIEKCSLDKLISIISASQINSTVSSVDCAKKLKQSAIRAITAEETLSQFEERSLHV</sequence>
<feature type="domain" description="Helicase ATP-binding" evidence="5">
    <location>
        <begin position="65"/>
        <end position="230"/>
    </location>
</feature>
<dbReference type="Pfam" id="PF21099">
    <property type="entry name" value="POLQ_helical"/>
    <property type="match status" value="1"/>
</dbReference>
<dbReference type="SMART" id="SM00490">
    <property type="entry name" value="HELICc"/>
    <property type="match status" value="1"/>
</dbReference>
<name>A2ER07_TRIV3</name>
<keyword evidence="1" id="KW-0547">Nucleotide-binding</keyword>
<dbReference type="PROSITE" id="PS51194">
    <property type="entry name" value="HELICASE_CTER"/>
    <property type="match status" value="1"/>
</dbReference>
<reference evidence="7" key="1">
    <citation type="submission" date="2006-10" db="EMBL/GenBank/DDBJ databases">
        <authorList>
            <person name="Amadeo P."/>
            <person name="Zhao Q."/>
            <person name="Wortman J."/>
            <person name="Fraser-Liggett C."/>
            <person name="Carlton J."/>
        </authorList>
    </citation>
    <scope>NUCLEOTIDE SEQUENCE</scope>
    <source>
        <strain evidence="7">G3</strain>
    </source>
</reference>
<reference evidence="7" key="2">
    <citation type="journal article" date="2007" name="Science">
        <title>Draft genome sequence of the sexually transmitted pathogen Trichomonas vaginalis.</title>
        <authorList>
            <person name="Carlton J.M."/>
            <person name="Hirt R.P."/>
            <person name="Silva J.C."/>
            <person name="Delcher A.L."/>
            <person name="Schatz M."/>
            <person name="Zhao Q."/>
            <person name="Wortman J.R."/>
            <person name="Bidwell S.L."/>
            <person name="Alsmark U.C.M."/>
            <person name="Besteiro S."/>
            <person name="Sicheritz-Ponten T."/>
            <person name="Noel C.J."/>
            <person name="Dacks J.B."/>
            <person name="Foster P.G."/>
            <person name="Simillion C."/>
            <person name="Van de Peer Y."/>
            <person name="Miranda-Saavedra D."/>
            <person name="Barton G.J."/>
            <person name="Westrop G.D."/>
            <person name="Mueller S."/>
            <person name="Dessi D."/>
            <person name="Fiori P.L."/>
            <person name="Ren Q."/>
            <person name="Paulsen I."/>
            <person name="Zhang H."/>
            <person name="Bastida-Corcuera F.D."/>
            <person name="Simoes-Barbosa A."/>
            <person name="Brown M.T."/>
            <person name="Hayes R.D."/>
            <person name="Mukherjee M."/>
            <person name="Okumura C.Y."/>
            <person name="Schneider R."/>
            <person name="Smith A.J."/>
            <person name="Vanacova S."/>
            <person name="Villalvazo M."/>
            <person name="Haas B.J."/>
            <person name="Pertea M."/>
            <person name="Feldblyum T.V."/>
            <person name="Utterback T.R."/>
            <person name="Shu C.L."/>
            <person name="Osoegawa K."/>
            <person name="de Jong P.J."/>
            <person name="Hrdy I."/>
            <person name="Horvathova L."/>
            <person name="Zubacova Z."/>
            <person name="Dolezal P."/>
            <person name="Malik S.B."/>
            <person name="Logsdon J.M. Jr."/>
            <person name="Henze K."/>
            <person name="Gupta A."/>
            <person name="Wang C.C."/>
            <person name="Dunne R.L."/>
            <person name="Upcroft J.A."/>
            <person name="Upcroft P."/>
            <person name="White O."/>
            <person name="Salzberg S.L."/>
            <person name="Tang P."/>
            <person name="Chiu C.-H."/>
            <person name="Lee Y.-S."/>
            <person name="Embley T.M."/>
            <person name="Coombs G.H."/>
            <person name="Mottram J.C."/>
            <person name="Tachezy J."/>
            <person name="Fraser-Liggett C.M."/>
            <person name="Johnson P.J."/>
        </authorList>
    </citation>
    <scope>NUCLEOTIDE SEQUENCE [LARGE SCALE GENOMIC DNA]</scope>
    <source>
        <strain evidence="7">G3</strain>
    </source>
</reference>
<dbReference type="VEuPathDB" id="TrichDB:TVAG_016690"/>
<dbReference type="VEuPathDB" id="TrichDB:TVAGG3_0535310"/>
<protein>
    <submittedName>
        <fullName evidence="7">DEAD/DEAH box helicase family protein</fullName>
    </submittedName>
</protein>
<dbReference type="GO" id="GO:0004386">
    <property type="term" value="F:helicase activity"/>
    <property type="evidence" value="ECO:0007669"/>
    <property type="project" value="UniProtKB-KW"/>
</dbReference>
<evidence type="ECO:0000256" key="1">
    <source>
        <dbReference type="ARBA" id="ARBA00022741"/>
    </source>
</evidence>
<evidence type="ECO:0000256" key="2">
    <source>
        <dbReference type="ARBA" id="ARBA00022801"/>
    </source>
</evidence>
<dbReference type="Proteomes" id="UP000001542">
    <property type="component" value="Unassembled WGS sequence"/>
</dbReference>
<dbReference type="GO" id="GO:0005524">
    <property type="term" value="F:ATP binding"/>
    <property type="evidence" value="ECO:0007669"/>
    <property type="project" value="UniProtKB-KW"/>
</dbReference>
<dbReference type="InterPro" id="IPR027417">
    <property type="entry name" value="P-loop_NTPase"/>
</dbReference>
<organism evidence="7 8">
    <name type="scientific">Trichomonas vaginalis (strain ATCC PRA-98 / G3)</name>
    <dbReference type="NCBI Taxonomy" id="412133"/>
    <lineage>
        <taxon>Eukaryota</taxon>
        <taxon>Metamonada</taxon>
        <taxon>Parabasalia</taxon>
        <taxon>Trichomonadida</taxon>
        <taxon>Trichomonadidae</taxon>
        <taxon>Trichomonas</taxon>
    </lineage>
</organism>
<dbReference type="PROSITE" id="PS51192">
    <property type="entry name" value="HELICASE_ATP_BIND_1"/>
    <property type="match status" value="1"/>
</dbReference>
<dbReference type="InterPro" id="IPR050474">
    <property type="entry name" value="Hel308_SKI2-like"/>
</dbReference>
<dbReference type="eggNOG" id="KOG0950">
    <property type="taxonomic scope" value="Eukaryota"/>
</dbReference>
<keyword evidence="8" id="KW-1185">Reference proteome</keyword>
<dbReference type="SMR" id="A2ER07"/>
<dbReference type="KEGG" id="tva:4762762"/>
<dbReference type="GO" id="GO:0003676">
    <property type="term" value="F:nucleic acid binding"/>
    <property type="evidence" value="ECO:0007669"/>
    <property type="project" value="InterPro"/>
</dbReference>
<dbReference type="InterPro" id="IPR011545">
    <property type="entry name" value="DEAD/DEAH_box_helicase_dom"/>
</dbReference>